<gene>
    <name evidence="2" type="ORF">EV147_2681</name>
</gene>
<reference evidence="2 3" key="1">
    <citation type="journal article" date="2015" name="Stand. Genomic Sci.">
        <title>Genomic Encyclopedia of Bacterial and Archaeal Type Strains, Phase III: the genomes of soil and plant-associated and newly described type strains.</title>
        <authorList>
            <person name="Whitman W.B."/>
            <person name="Woyke T."/>
            <person name="Klenk H.P."/>
            <person name="Zhou Y."/>
            <person name="Lilburn T.G."/>
            <person name="Beck B.J."/>
            <person name="De Vos P."/>
            <person name="Vandamme P."/>
            <person name="Eisen J.A."/>
            <person name="Garrity G."/>
            <person name="Hugenholtz P."/>
            <person name="Kyrpides N.C."/>
        </authorList>
    </citation>
    <scope>NUCLEOTIDE SEQUENCE [LARGE SCALE GENOMIC DNA]</scope>
    <source>
        <strain evidence="2 3">ASC-9842</strain>
    </source>
</reference>
<accession>A0A4Q7S020</accession>
<comment type="caution">
    <text evidence="2">The sequence shown here is derived from an EMBL/GenBank/DDBJ whole genome shotgun (WGS) entry which is preliminary data.</text>
</comment>
<evidence type="ECO:0000313" key="2">
    <source>
        <dbReference type="EMBL" id="RZT39486.1"/>
    </source>
</evidence>
<sequence length="122" mass="13039">MLIPPQLRPGVVAPPRPSHPPVIRYRIRGLIVLLRVLMLCFHTAALADKALPPPPASPNFLDAVAADYANSQLFHAVEGIAPVRPERATPGDRAAPAESASQATPRTPLTPPPASLRRVNAR</sequence>
<dbReference type="EMBL" id="SGXM01000002">
    <property type="protein sequence ID" value="RZT39486.1"/>
    <property type="molecule type" value="Genomic_DNA"/>
</dbReference>
<protein>
    <submittedName>
        <fullName evidence="2">Uncharacterized protein</fullName>
    </submittedName>
</protein>
<evidence type="ECO:0000256" key="1">
    <source>
        <dbReference type="SAM" id="MobiDB-lite"/>
    </source>
</evidence>
<proteinExistence type="predicted"/>
<dbReference type="OrthoDB" id="8970749at2"/>
<dbReference type="RefSeq" id="WP_130391643.1">
    <property type="nucleotide sequence ID" value="NZ_SGXM01000002.1"/>
</dbReference>
<dbReference type="Proteomes" id="UP000291078">
    <property type="component" value="Unassembled WGS sequence"/>
</dbReference>
<feature type="region of interest" description="Disordered" evidence="1">
    <location>
        <begin position="80"/>
        <end position="122"/>
    </location>
</feature>
<name>A0A4Q7S020_9BURK</name>
<evidence type="ECO:0000313" key="3">
    <source>
        <dbReference type="Proteomes" id="UP000291078"/>
    </source>
</evidence>
<keyword evidence="3" id="KW-1185">Reference proteome</keyword>
<organism evidence="2 3">
    <name type="scientific">Cupriavidus agavae</name>
    <dbReference type="NCBI Taxonomy" id="1001822"/>
    <lineage>
        <taxon>Bacteria</taxon>
        <taxon>Pseudomonadati</taxon>
        <taxon>Pseudomonadota</taxon>
        <taxon>Betaproteobacteria</taxon>
        <taxon>Burkholderiales</taxon>
        <taxon>Burkholderiaceae</taxon>
        <taxon>Cupriavidus</taxon>
    </lineage>
</organism>
<dbReference type="AlphaFoldDB" id="A0A4Q7S020"/>